<evidence type="ECO:0000256" key="1">
    <source>
        <dbReference type="SAM" id="MobiDB-lite"/>
    </source>
</evidence>
<keyword evidence="2" id="KW-0812">Transmembrane</keyword>
<proteinExistence type="predicted"/>
<reference evidence="4 5" key="2">
    <citation type="journal article" date="2003" name="DNA Res.">
        <title>Complete genome structure of Gloeobacter violaceus PCC 7421, a cyanobacterium that lacks thylakoids (supplement).</title>
        <authorList>
            <person name="Nakamura Y."/>
            <person name="Kaneko T."/>
            <person name="Sato S."/>
            <person name="Mimuro M."/>
            <person name="Miyashita H."/>
            <person name="Tsuchiya T."/>
            <person name="Sasamoto S."/>
            <person name="Watanabe A."/>
            <person name="Kawashima K."/>
            <person name="Kishida Y."/>
            <person name="Kiyokawa C."/>
            <person name="Kohara M."/>
            <person name="Matsumoto M."/>
            <person name="Matsuno A."/>
            <person name="Nakazaki N."/>
            <person name="Shimpo S."/>
            <person name="Takeuchi C."/>
            <person name="Yamada M."/>
            <person name="Tabata S."/>
        </authorList>
    </citation>
    <scope>NUCLEOTIDE SEQUENCE [LARGE SCALE GENOMIC DNA]</scope>
    <source>
        <strain evidence="5">ATCC 29082 / PCC 7421</strain>
    </source>
</reference>
<dbReference type="HOGENOM" id="CLU_270206_0_0_3"/>
<dbReference type="PATRIC" id="fig|251221.4.peg.3459"/>
<dbReference type="PANTHER" id="PTHR30441:SF8">
    <property type="entry name" value="DUF748 DOMAIN-CONTAINING PROTEIN"/>
    <property type="match status" value="1"/>
</dbReference>
<dbReference type="GO" id="GO:0090313">
    <property type="term" value="P:regulation of protein targeting to membrane"/>
    <property type="evidence" value="ECO:0000318"/>
    <property type="project" value="GO_Central"/>
</dbReference>
<dbReference type="EMBL" id="BA000045">
    <property type="protein sequence ID" value="BAC91368.1"/>
    <property type="molecule type" value="Genomic_DNA"/>
</dbReference>
<feature type="transmembrane region" description="Helical" evidence="2">
    <location>
        <begin position="27"/>
        <end position="49"/>
    </location>
</feature>
<dbReference type="STRING" id="251221.gene:10760939"/>
<dbReference type="EnsemblBacteria" id="BAC91368">
    <property type="protein sequence ID" value="BAC91368"/>
    <property type="gene ID" value="BAC91368"/>
</dbReference>
<sequence length="1210" mass="127239">MSEAVPAPGKSSPPPPRSALPLWLQRTLIGAAGVGLASFAGLALVPLFVDGESFRKPLQEALSRSLGRDVLLGRVELRTLGGIGLRTEQVRVVNREGTSELQARGAFVELALLPLLVRQIEVRNIEIDGAEIYLKRFRDGRWNVADLGDGQGAGEGPVNLAGTGLTLFDSTVRFDDEGVQPPQRFLASALSLKVQKFDRAELPINLQGRIVNALRDKPVATALTLDGTLAWPEDGDWQKLTGNLRILAEKFRPRYLSAYTRDIPSLAGLTGVFDLDFVWKGALGGESRLEGTCGTRLLRWDWPLLFGGRPWLARKVKVDTAMGVSSAGVRAERLRLSGEGFDADIQGSVRRPTGESPSPLLDLTVKTGFIDPFAVRANAPLQLVAEPWREWIATSKGSGRLRTELVVRGPLDTATTGGSFEFQNFKLSNPRLRSPIDALNGKLVLSEAALALEDLRVGAPGQQTTFTGTIARSREGAIDLKAVGTGGDLSIFSNLGGGRLGLLGGRGDVDLTFTGTLDAPQILGRAELAGALLLREGWVQPLKNLRGEVVFEATKITLANLEADLGNSSLSVDGVLEGYGSAAPNPQLTISSSGLDLKAAYPILVSDLFEGGFRRALRSTFRGLAGSAGVELKVDGALSTGTIDLRGATLALVGLAAPLEEAVGTVALGERGTTIEQLRAVAAGSPVNLKGTVGRDGEMQLSGNGTLNFPRALSLVPASSRDGVRATGSAPLSFALSGGPQARALQLSADLTAVSELTLGNLLRLAPARRLVLVSTLTPRSLLVGEASRLEGERTLNLAGSLGNLDAKSRRYDLRVRSDAPMTMAELGRYVVPFANLGATAGSTGNFDLALVGPVSAPGLRGNLELAGVNLPNLLGGIEDLSGPLNFDGNRVSTPGMNFRLGGAATGRIGGSLTDFRDPQLDFEARFDRLDLDELVASSAATEGGSLLKGLRGEGTVQIDRGLLSRLTFTDLSARARLDRGLWNLSQINLAAAGGRMTGALGADVRSTIPQFSGDLAFRGTDINLLATVLLGLGDQIFGEGDLQVKFQSQGADPDAFLGALSGNGTLLVQNGRLAANDLLGPLFGAAGGNFAGASGAVRTLTTGRFDRLEGSFNLAGGTATTENMLYLSPGIQLRPAGSLVLLDRTANLQVQGEFERTNGQNPPRRPGGGNGRSLFAFEVAGPVNQTGSLRDLRWVDEPAPIEERPASTP</sequence>
<gene>
    <name evidence="4" type="ordered locus">glr3427</name>
</gene>
<dbReference type="InterPro" id="IPR052894">
    <property type="entry name" value="AsmA-related"/>
</dbReference>
<evidence type="ECO:0000259" key="3">
    <source>
        <dbReference type="Pfam" id="PF05170"/>
    </source>
</evidence>
<accession>Q7NFU7</accession>
<dbReference type="Proteomes" id="UP000000557">
    <property type="component" value="Chromosome"/>
</dbReference>
<reference evidence="4 5" key="1">
    <citation type="journal article" date="2003" name="DNA Res.">
        <title>Complete genome structure of Gloeobacter violaceus PCC 7421, a cyanobacterium that lacks thylakoids.</title>
        <authorList>
            <person name="Nakamura Y."/>
            <person name="Kaneko T."/>
            <person name="Sato S."/>
            <person name="Mimuro M."/>
            <person name="Miyashita H."/>
            <person name="Tsuchiya T."/>
            <person name="Sasamoto S."/>
            <person name="Watanabe A."/>
            <person name="Kawashima K."/>
            <person name="Kishida Y."/>
            <person name="Kiyokawa C."/>
            <person name="Kohara M."/>
            <person name="Matsumoto M."/>
            <person name="Matsuno A."/>
            <person name="Nakazaki N."/>
            <person name="Shimpo S."/>
            <person name="Takeuchi C."/>
            <person name="Yamada M."/>
            <person name="Tabata S."/>
        </authorList>
    </citation>
    <scope>NUCLEOTIDE SEQUENCE [LARGE SCALE GENOMIC DNA]</scope>
    <source>
        <strain evidence="5">ATCC 29082 / PCC 7421</strain>
    </source>
</reference>
<keyword evidence="5" id="KW-1185">Reference proteome</keyword>
<evidence type="ECO:0000256" key="2">
    <source>
        <dbReference type="SAM" id="Phobius"/>
    </source>
</evidence>
<dbReference type="AlphaFoldDB" id="Q7NFU7"/>
<dbReference type="OrthoDB" id="536281at2"/>
<dbReference type="GO" id="GO:0005886">
    <property type="term" value="C:plasma membrane"/>
    <property type="evidence" value="ECO:0000318"/>
    <property type="project" value="GO_Central"/>
</dbReference>
<evidence type="ECO:0000313" key="4">
    <source>
        <dbReference type="EMBL" id="BAC91368.1"/>
    </source>
</evidence>
<name>Q7NFU7_GLOVI</name>
<dbReference type="RefSeq" id="WP_011143416.1">
    <property type="nucleotide sequence ID" value="NC_005125.1"/>
</dbReference>
<evidence type="ECO:0000313" key="5">
    <source>
        <dbReference type="Proteomes" id="UP000000557"/>
    </source>
</evidence>
<dbReference type="InParanoid" id="Q7NFU7"/>
<feature type="region of interest" description="Disordered" evidence="1">
    <location>
        <begin position="1154"/>
        <end position="1175"/>
    </location>
</feature>
<dbReference type="eggNOG" id="COG2982">
    <property type="taxonomic scope" value="Bacteria"/>
</dbReference>
<dbReference type="InterPro" id="IPR007844">
    <property type="entry name" value="AsmA"/>
</dbReference>
<keyword evidence="2" id="KW-0472">Membrane</keyword>
<dbReference type="PANTHER" id="PTHR30441">
    <property type="entry name" value="DUF748 DOMAIN-CONTAINING PROTEIN"/>
    <property type="match status" value="1"/>
</dbReference>
<dbReference type="PhylomeDB" id="Q7NFU7"/>
<organism evidence="4 5">
    <name type="scientific">Gloeobacter violaceus (strain ATCC 29082 / PCC 7421)</name>
    <dbReference type="NCBI Taxonomy" id="251221"/>
    <lineage>
        <taxon>Bacteria</taxon>
        <taxon>Bacillati</taxon>
        <taxon>Cyanobacteriota</taxon>
        <taxon>Cyanophyceae</taxon>
        <taxon>Gloeobacterales</taxon>
        <taxon>Gloeobacteraceae</taxon>
        <taxon>Gloeobacter</taxon>
    </lineage>
</organism>
<dbReference type="Pfam" id="PF05170">
    <property type="entry name" value="AsmA"/>
    <property type="match status" value="1"/>
</dbReference>
<protein>
    <submittedName>
        <fullName evidence="4">Glr3427 protein</fullName>
    </submittedName>
</protein>
<keyword evidence="2" id="KW-1133">Transmembrane helix</keyword>
<feature type="domain" description="AsmA" evidence="3">
    <location>
        <begin position="957"/>
        <end position="1123"/>
    </location>
</feature>
<dbReference type="KEGG" id="gvi:glr3427"/>